<comment type="caution">
    <text evidence="1">The sequence shown here is derived from an EMBL/GenBank/DDBJ whole genome shotgun (WGS) entry which is preliminary data.</text>
</comment>
<name>A0AA40CBW2_9PEZI</name>
<protein>
    <submittedName>
        <fullName evidence="1">Uncharacterized protein</fullName>
    </submittedName>
</protein>
<accession>A0AA40CBW2</accession>
<proteinExistence type="predicted"/>
<dbReference type="Proteomes" id="UP001175000">
    <property type="component" value="Unassembled WGS sequence"/>
</dbReference>
<organism evidence="1 2">
    <name type="scientific">Immersiella caudata</name>
    <dbReference type="NCBI Taxonomy" id="314043"/>
    <lineage>
        <taxon>Eukaryota</taxon>
        <taxon>Fungi</taxon>
        <taxon>Dikarya</taxon>
        <taxon>Ascomycota</taxon>
        <taxon>Pezizomycotina</taxon>
        <taxon>Sordariomycetes</taxon>
        <taxon>Sordariomycetidae</taxon>
        <taxon>Sordariales</taxon>
        <taxon>Lasiosphaeriaceae</taxon>
        <taxon>Immersiella</taxon>
    </lineage>
</organism>
<keyword evidence="2" id="KW-1185">Reference proteome</keyword>
<evidence type="ECO:0000313" key="1">
    <source>
        <dbReference type="EMBL" id="KAK0632707.1"/>
    </source>
</evidence>
<gene>
    <name evidence="1" type="ORF">B0T14DRAFT_40902</name>
</gene>
<sequence>MTPIDWYDSHNRVQPRKTCFFFSCPPLQSSPSSTSRTTSGVGSCDGRRTLLASADRRELLRAWKMPPATPVERPVAGAERTRCNASSSILTDGECISCGDMMPGPACSISLTTVAENERGPEQRRGVWCQCCRAGAPNHNRVILVVVLEGSLVHGLYLESNWSTIAMEGWTKRRNRLGGRSLTDAGFDKRSEACSVGIECGQSSCCFWSRCGGVQAPASFKAARGGGLMDALGVAVQCDAKKVSS</sequence>
<dbReference type="AlphaFoldDB" id="A0AA40CBW2"/>
<dbReference type="EMBL" id="JAULSU010000001">
    <property type="protein sequence ID" value="KAK0632707.1"/>
    <property type="molecule type" value="Genomic_DNA"/>
</dbReference>
<reference evidence="1" key="1">
    <citation type="submission" date="2023-06" db="EMBL/GenBank/DDBJ databases">
        <title>Genome-scale phylogeny and comparative genomics of the fungal order Sordariales.</title>
        <authorList>
            <consortium name="Lawrence Berkeley National Laboratory"/>
            <person name="Hensen N."/>
            <person name="Bonometti L."/>
            <person name="Westerberg I."/>
            <person name="Brannstrom I.O."/>
            <person name="Guillou S."/>
            <person name="Cros-Aarteil S."/>
            <person name="Calhoun S."/>
            <person name="Haridas S."/>
            <person name="Kuo A."/>
            <person name="Mondo S."/>
            <person name="Pangilinan J."/>
            <person name="Riley R."/>
            <person name="Labutti K."/>
            <person name="Andreopoulos B."/>
            <person name="Lipzen A."/>
            <person name="Chen C."/>
            <person name="Yanf M."/>
            <person name="Daum C."/>
            <person name="Ng V."/>
            <person name="Clum A."/>
            <person name="Steindorff A."/>
            <person name="Ohm R."/>
            <person name="Martin F."/>
            <person name="Silar P."/>
            <person name="Natvig D."/>
            <person name="Lalanne C."/>
            <person name="Gautier V."/>
            <person name="Ament-Velasquez S.L."/>
            <person name="Kruys A."/>
            <person name="Hutchinson M.I."/>
            <person name="Powell A.J."/>
            <person name="Barry K."/>
            <person name="Miller A.N."/>
            <person name="Grigoriev I.V."/>
            <person name="Debuchy R."/>
            <person name="Gladieux P."/>
            <person name="Thoren M.H."/>
            <person name="Johannesson H."/>
        </authorList>
    </citation>
    <scope>NUCLEOTIDE SEQUENCE</scope>
    <source>
        <strain evidence="1">CBS 606.72</strain>
    </source>
</reference>
<evidence type="ECO:0000313" key="2">
    <source>
        <dbReference type="Proteomes" id="UP001175000"/>
    </source>
</evidence>